<reference evidence="1" key="1">
    <citation type="submission" date="2021-02" db="EMBL/GenBank/DDBJ databases">
        <authorList>
            <person name="Nowell W R."/>
        </authorList>
    </citation>
    <scope>NUCLEOTIDE SEQUENCE</scope>
</reference>
<name>A0A814VJN8_9BILA</name>
<organism evidence="1 4">
    <name type="scientific">Rotaria sordida</name>
    <dbReference type="NCBI Taxonomy" id="392033"/>
    <lineage>
        <taxon>Eukaryota</taxon>
        <taxon>Metazoa</taxon>
        <taxon>Spiralia</taxon>
        <taxon>Gnathifera</taxon>
        <taxon>Rotifera</taxon>
        <taxon>Eurotatoria</taxon>
        <taxon>Bdelloidea</taxon>
        <taxon>Philodinida</taxon>
        <taxon>Philodinidae</taxon>
        <taxon>Rotaria</taxon>
    </lineage>
</organism>
<dbReference type="Proteomes" id="UP000663889">
    <property type="component" value="Unassembled WGS sequence"/>
</dbReference>
<dbReference type="Proteomes" id="UP000663882">
    <property type="component" value="Unassembled WGS sequence"/>
</dbReference>
<protein>
    <submittedName>
        <fullName evidence="1">Uncharacterized protein</fullName>
    </submittedName>
</protein>
<gene>
    <name evidence="3" type="ORF">FNK824_LOCUS29906</name>
    <name evidence="1" type="ORF">RFH988_LOCUS23945</name>
    <name evidence="2" type="ORF">SEV965_LOCUS21635</name>
</gene>
<comment type="caution">
    <text evidence="1">The sequence shown here is derived from an EMBL/GenBank/DDBJ whole genome shotgun (WGS) entry which is preliminary data.</text>
</comment>
<proteinExistence type="predicted"/>
<dbReference type="EMBL" id="CAJNOU010001479">
    <property type="protein sequence ID" value="CAF1210370.1"/>
    <property type="molecule type" value="Genomic_DNA"/>
</dbReference>
<dbReference type="AlphaFoldDB" id="A0A814VJN8"/>
<sequence>MPTAGQAMVPYIPRYKPAFQQALDGGVSATIGVQSSGSGSHITYRVNQANAVPVGTSATTSPTLILSFDTNTGTMTQAAG</sequence>
<dbReference type="EMBL" id="CAJOBE010008903">
    <property type="protein sequence ID" value="CAF4072727.1"/>
    <property type="molecule type" value="Genomic_DNA"/>
</dbReference>
<dbReference type="EMBL" id="CAJNOO010001703">
    <property type="protein sequence ID" value="CAF1188989.1"/>
    <property type="molecule type" value="Genomic_DNA"/>
</dbReference>
<evidence type="ECO:0000313" key="4">
    <source>
        <dbReference type="Proteomes" id="UP000663882"/>
    </source>
</evidence>
<evidence type="ECO:0000313" key="1">
    <source>
        <dbReference type="EMBL" id="CAF1188989.1"/>
    </source>
</evidence>
<dbReference type="Proteomes" id="UP000663874">
    <property type="component" value="Unassembled WGS sequence"/>
</dbReference>
<evidence type="ECO:0000313" key="3">
    <source>
        <dbReference type="EMBL" id="CAF4072727.1"/>
    </source>
</evidence>
<evidence type="ECO:0000313" key="2">
    <source>
        <dbReference type="EMBL" id="CAF1210370.1"/>
    </source>
</evidence>
<accession>A0A814VJN8</accession>